<dbReference type="Gene3D" id="3.30.70.1730">
    <property type="match status" value="1"/>
</dbReference>
<dbReference type="EMBL" id="CP097751">
    <property type="protein sequence ID" value="URJ27741.1"/>
    <property type="molecule type" value="Genomic_DNA"/>
</dbReference>
<keyword evidence="3 8" id="KW-0699">rRNA-binding</keyword>
<evidence type="ECO:0000256" key="2">
    <source>
        <dbReference type="ARBA" id="ARBA00008889"/>
    </source>
</evidence>
<comment type="function">
    <text evidence="1 8">Forms part of the ribosomal stalk, playing a central role in the interaction of the ribosome with GTP-bound translation factors.</text>
</comment>
<dbReference type="EMBL" id="CP097750">
    <property type="protein sequence ID" value="URJ24387.1"/>
    <property type="molecule type" value="Genomic_DNA"/>
</dbReference>
<accession>A0AAE9IB74</accession>
<sequence length="165" mass="18541">MALNLQKKEEIICKIHETAIRALSVVVAALDGIAVNEVTKLRQEARDIGVRVHVIRNTLMRKVIVNTPLACLREILTGQNIVAFSMNQPRDSARIFVKFTKNHEHFKIKGAVFEGKFIPASKINLLSDLPNQKEAIFKLITIMKTSSIGSLIHILHILSNQKNKL</sequence>
<dbReference type="KEGG" id="bhb:M9394_01180"/>
<keyword evidence="12" id="KW-1185">Reference proteome</keyword>
<dbReference type="InterPro" id="IPR043141">
    <property type="entry name" value="Ribosomal_uL10-like_sf"/>
</dbReference>
<dbReference type="InterPro" id="IPR047865">
    <property type="entry name" value="Ribosomal_uL10_bac_type"/>
</dbReference>
<dbReference type="SUPFAM" id="SSF160369">
    <property type="entry name" value="Ribosomal protein L10-like"/>
    <property type="match status" value="1"/>
</dbReference>
<organism evidence="10 11">
    <name type="scientific">Candidatus Blochmanniella camponoti</name>
    <dbReference type="NCBI Taxonomy" id="108080"/>
    <lineage>
        <taxon>Bacteria</taxon>
        <taxon>Pseudomonadati</taxon>
        <taxon>Pseudomonadota</taxon>
        <taxon>Gammaproteobacteria</taxon>
        <taxon>Enterobacterales</taxon>
        <taxon>Enterobacteriaceae</taxon>
        <taxon>ant endosymbionts</taxon>
        <taxon>Candidatus Blochmanniella</taxon>
    </lineage>
</organism>
<evidence type="ECO:0000256" key="8">
    <source>
        <dbReference type="HAMAP-Rule" id="MF_00362"/>
    </source>
</evidence>
<keyword evidence="4 8" id="KW-0694">RNA-binding</keyword>
<keyword evidence="5 8" id="KW-0689">Ribosomal protein</keyword>
<evidence type="ECO:0000256" key="6">
    <source>
        <dbReference type="ARBA" id="ARBA00023274"/>
    </source>
</evidence>
<dbReference type="GO" id="GO:0070180">
    <property type="term" value="F:large ribosomal subunit rRNA binding"/>
    <property type="evidence" value="ECO:0007669"/>
    <property type="project" value="UniProtKB-UniRule"/>
</dbReference>
<comment type="subunit">
    <text evidence="8">Part of the ribosomal stalk of the 50S ribosomal subunit. The N-terminus interacts with L11 and the large rRNA to form the base of the stalk. The C-terminus forms an elongated spine to which L12 dimers bind in a sequential fashion forming a multimeric L10(L12)X complex.</text>
</comment>
<evidence type="ECO:0000313" key="9">
    <source>
        <dbReference type="EMBL" id="URJ24387.1"/>
    </source>
</evidence>
<evidence type="ECO:0000256" key="3">
    <source>
        <dbReference type="ARBA" id="ARBA00022730"/>
    </source>
</evidence>
<dbReference type="GO" id="GO:0006412">
    <property type="term" value="P:translation"/>
    <property type="evidence" value="ECO:0007669"/>
    <property type="project" value="UniProtKB-UniRule"/>
</dbReference>
<keyword evidence="6 8" id="KW-0687">Ribonucleoprotein</keyword>
<dbReference type="NCBIfam" id="NF000955">
    <property type="entry name" value="PRK00099.1-1"/>
    <property type="match status" value="1"/>
</dbReference>
<name>A0AAE9IB74_9ENTR</name>
<dbReference type="PANTHER" id="PTHR11560">
    <property type="entry name" value="39S RIBOSOMAL PROTEIN L10, MITOCHONDRIAL"/>
    <property type="match status" value="1"/>
</dbReference>
<gene>
    <name evidence="8 10" type="primary">rplJ</name>
    <name evidence="10" type="ORF">M9394_01180</name>
    <name evidence="9" type="ORF">M9404_02540</name>
</gene>
<evidence type="ECO:0000313" key="12">
    <source>
        <dbReference type="Proteomes" id="UP001056483"/>
    </source>
</evidence>
<evidence type="ECO:0000313" key="11">
    <source>
        <dbReference type="Proteomes" id="UP001056323"/>
    </source>
</evidence>
<evidence type="ECO:0000256" key="5">
    <source>
        <dbReference type="ARBA" id="ARBA00022980"/>
    </source>
</evidence>
<protein>
    <recommendedName>
        <fullName evidence="7 8">Large ribosomal subunit protein uL10</fullName>
    </recommendedName>
</protein>
<dbReference type="Proteomes" id="UP001056323">
    <property type="component" value="Chromosome"/>
</dbReference>
<dbReference type="GO" id="GO:1990904">
    <property type="term" value="C:ribonucleoprotein complex"/>
    <property type="evidence" value="ECO:0007669"/>
    <property type="project" value="UniProtKB-KW"/>
</dbReference>
<evidence type="ECO:0000256" key="7">
    <source>
        <dbReference type="ARBA" id="ARBA00035202"/>
    </source>
</evidence>
<dbReference type="CDD" id="cd05797">
    <property type="entry name" value="Ribosomal_L10"/>
    <property type="match status" value="1"/>
</dbReference>
<dbReference type="GO" id="GO:0005840">
    <property type="term" value="C:ribosome"/>
    <property type="evidence" value="ECO:0007669"/>
    <property type="project" value="UniProtKB-KW"/>
</dbReference>
<comment type="similarity">
    <text evidence="2 8">Belongs to the universal ribosomal protein uL10 family.</text>
</comment>
<proteinExistence type="inferred from homology"/>
<dbReference type="Pfam" id="PF00466">
    <property type="entry name" value="Ribosomal_L10"/>
    <property type="match status" value="1"/>
</dbReference>
<dbReference type="RefSeq" id="WP_250247224.1">
    <property type="nucleotide sequence ID" value="NZ_CP097749.1"/>
</dbReference>
<dbReference type="InterPro" id="IPR022973">
    <property type="entry name" value="Ribosomal_uL10_bac"/>
</dbReference>
<reference evidence="10" key="1">
    <citation type="submission" date="2022-05" db="EMBL/GenBank/DDBJ databases">
        <title>Impact of host demography and evolutionary history on endosymbiont molecular evolution: a test in carpenter ants (Genus Camponotus) and their Blochmannia endosymbionts.</title>
        <authorList>
            <person name="Manthey J.D."/>
            <person name="Giron J.C."/>
            <person name="Hruska J.P."/>
        </authorList>
    </citation>
    <scope>NUCLEOTIDE SEQUENCE</scope>
    <source>
        <strain evidence="10">C-049</strain>
        <strain evidence="9">C-050</strain>
    </source>
</reference>
<evidence type="ECO:0000256" key="4">
    <source>
        <dbReference type="ARBA" id="ARBA00022884"/>
    </source>
</evidence>
<evidence type="ECO:0000313" key="10">
    <source>
        <dbReference type="EMBL" id="URJ27741.1"/>
    </source>
</evidence>
<dbReference type="InterPro" id="IPR001790">
    <property type="entry name" value="Ribosomal_uL10"/>
</dbReference>
<evidence type="ECO:0000256" key="1">
    <source>
        <dbReference type="ARBA" id="ARBA00002633"/>
    </source>
</evidence>
<dbReference type="HAMAP" id="MF_00362">
    <property type="entry name" value="Ribosomal_uL10"/>
    <property type="match status" value="1"/>
</dbReference>
<dbReference type="AlphaFoldDB" id="A0AAE9IB74"/>
<dbReference type="Proteomes" id="UP001056483">
    <property type="component" value="Chromosome"/>
</dbReference>